<dbReference type="Gene3D" id="1.10.220.160">
    <property type="match status" value="1"/>
</dbReference>
<dbReference type="Gene3D" id="6.10.140.2220">
    <property type="match status" value="1"/>
</dbReference>
<dbReference type="AlphaFoldDB" id="A0A6A3BQI7"/>
<dbReference type="EMBL" id="VEPZ02000823">
    <property type="protein sequence ID" value="KAE8717678.1"/>
    <property type="molecule type" value="Genomic_DNA"/>
</dbReference>
<dbReference type="Proteomes" id="UP000436088">
    <property type="component" value="Unassembled WGS sequence"/>
</dbReference>
<dbReference type="OrthoDB" id="265717at2759"/>
<keyword evidence="2" id="KW-1185">Reference proteome</keyword>
<evidence type="ECO:0000313" key="2">
    <source>
        <dbReference type="Proteomes" id="UP000436088"/>
    </source>
</evidence>
<dbReference type="InterPro" id="IPR044238">
    <property type="entry name" value="ASHR2-like"/>
</dbReference>
<dbReference type="GO" id="GO:0032259">
    <property type="term" value="P:methylation"/>
    <property type="evidence" value="ECO:0007669"/>
    <property type="project" value="UniProtKB-KW"/>
</dbReference>
<name>A0A6A3BQI7_HIBSY</name>
<sequence>MLTADSDSVLRLVEIKGRGRALVASQPLKAGQIVLRDSPIVVYSAFPLVKSQSSASYCDNCFRTLSSSSSNVVPCPSCSHHHLFCSPNCLTAATASTHSPWVCQALSRLQDCSSLVSQPLERQVQARFLIAAYNVALVSPSDVIDVQSWMSTDVMKILNLFNRGCH</sequence>
<dbReference type="InterPro" id="IPR046341">
    <property type="entry name" value="SET_dom_sf"/>
</dbReference>
<dbReference type="Gene3D" id="2.170.270.10">
    <property type="entry name" value="SET domain"/>
    <property type="match status" value="1"/>
</dbReference>
<evidence type="ECO:0000313" key="1">
    <source>
        <dbReference type="EMBL" id="KAE8717678.1"/>
    </source>
</evidence>
<proteinExistence type="predicted"/>
<comment type="caution">
    <text evidence="1">The sequence shown here is derived from an EMBL/GenBank/DDBJ whole genome shotgun (WGS) entry which is preliminary data.</text>
</comment>
<dbReference type="PANTHER" id="PTHR47420">
    <property type="entry name" value="HISTONE-LYSINE N-METHYLTRANSFERASE ASHR2"/>
    <property type="match status" value="1"/>
</dbReference>
<dbReference type="GO" id="GO:0008168">
    <property type="term" value="F:methyltransferase activity"/>
    <property type="evidence" value="ECO:0007669"/>
    <property type="project" value="UniProtKB-KW"/>
</dbReference>
<organism evidence="1 2">
    <name type="scientific">Hibiscus syriacus</name>
    <name type="common">Rose of Sharon</name>
    <dbReference type="NCBI Taxonomy" id="106335"/>
    <lineage>
        <taxon>Eukaryota</taxon>
        <taxon>Viridiplantae</taxon>
        <taxon>Streptophyta</taxon>
        <taxon>Embryophyta</taxon>
        <taxon>Tracheophyta</taxon>
        <taxon>Spermatophyta</taxon>
        <taxon>Magnoliopsida</taxon>
        <taxon>eudicotyledons</taxon>
        <taxon>Gunneridae</taxon>
        <taxon>Pentapetalae</taxon>
        <taxon>rosids</taxon>
        <taxon>malvids</taxon>
        <taxon>Malvales</taxon>
        <taxon>Malvaceae</taxon>
        <taxon>Malvoideae</taxon>
        <taxon>Hibiscus</taxon>
    </lineage>
</organism>
<dbReference type="SUPFAM" id="SSF82199">
    <property type="entry name" value="SET domain"/>
    <property type="match status" value="1"/>
</dbReference>
<accession>A0A6A3BQI7</accession>
<gene>
    <name evidence="1" type="ORF">F3Y22_tig00110044pilonHSYRG00401</name>
</gene>
<protein>
    <submittedName>
        <fullName evidence="1">Histone-lysine N-methyltransferase ASHR2</fullName>
    </submittedName>
</protein>
<dbReference type="PANTHER" id="PTHR47420:SF3">
    <property type="entry name" value="HISTONE-LYSINE N-METHYLTRANSFERASE ASHR2"/>
    <property type="match status" value="1"/>
</dbReference>
<reference evidence="1" key="1">
    <citation type="submission" date="2019-09" db="EMBL/GenBank/DDBJ databases">
        <title>Draft genome information of white flower Hibiscus syriacus.</title>
        <authorList>
            <person name="Kim Y.-M."/>
        </authorList>
    </citation>
    <scope>NUCLEOTIDE SEQUENCE [LARGE SCALE GENOMIC DNA]</scope>
    <source>
        <strain evidence="1">YM2019G1</strain>
    </source>
</reference>